<reference evidence="1" key="1">
    <citation type="submission" date="2009-12" db="EMBL/GenBank/DDBJ databases">
        <title>The Genome Sequence of Anolis carolinensis (Green Anole Lizard).</title>
        <authorList>
            <consortium name="The Genome Sequencing Platform"/>
            <person name="Di Palma F."/>
            <person name="Alfoldi J."/>
            <person name="Heiman D."/>
            <person name="Young S."/>
            <person name="Grabherr M."/>
            <person name="Johnson J."/>
            <person name="Lander E.S."/>
            <person name="Lindblad-Toh K."/>
        </authorList>
    </citation>
    <scope>NUCLEOTIDE SEQUENCE [LARGE SCALE GENOMIC DNA]</scope>
    <source>
        <strain evidence="1">JBL SC #1</strain>
    </source>
</reference>
<evidence type="ECO:0000313" key="2">
    <source>
        <dbReference type="Proteomes" id="UP000001646"/>
    </source>
</evidence>
<name>A0A803TS03_ANOCA</name>
<sequence>MRNLESCLGLNESNLHVHFLKTLENRTDVSVMRTPYDWKHEKGMGLTIPL</sequence>
<evidence type="ECO:0000313" key="1">
    <source>
        <dbReference type="Ensembl" id="ENSACAP00000037993.1"/>
    </source>
</evidence>
<proteinExistence type="predicted"/>
<protein>
    <submittedName>
        <fullName evidence="1">Uncharacterized protein</fullName>
    </submittedName>
</protein>
<dbReference type="InParanoid" id="A0A803TS03"/>
<keyword evidence="2" id="KW-1185">Reference proteome</keyword>
<accession>A0A803TS03</accession>
<dbReference type="AlphaFoldDB" id="A0A803TS03"/>
<reference evidence="1" key="3">
    <citation type="submission" date="2025-09" db="UniProtKB">
        <authorList>
            <consortium name="Ensembl"/>
        </authorList>
    </citation>
    <scope>IDENTIFICATION</scope>
</reference>
<reference evidence="1" key="2">
    <citation type="submission" date="2025-08" db="UniProtKB">
        <authorList>
            <consortium name="Ensembl"/>
        </authorList>
    </citation>
    <scope>IDENTIFICATION</scope>
</reference>
<organism evidence="1 2">
    <name type="scientific">Anolis carolinensis</name>
    <name type="common">Green anole</name>
    <name type="synonym">American chameleon</name>
    <dbReference type="NCBI Taxonomy" id="28377"/>
    <lineage>
        <taxon>Eukaryota</taxon>
        <taxon>Metazoa</taxon>
        <taxon>Chordata</taxon>
        <taxon>Craniata</taxon>
        <taxon>Vertebrata</taxon>
        <taxon>Euteleostomi</taxon>
        <taxon>Lepidosauria</taxon>
        <taxon>Squamata</taxon>
        <taxon>Bifurcata</taxon>
        <taxon>Unidentata</taxon>
        <taxon>Episquamata</taxon>
        <taxon>Toxicofera</taxon>
        <taxon>Iguania</taxon>
        <taxon>Dactyloidae</taxon>
        <taxon>Anolis</taxon>
    </lineage>
</organism>
<dbReference type="Proteomes" id="UP000001646">
    <property type="component" value="Unplaced"/>
</dbReference>
<dbReference type="Ensembl" id="ENSACAT00000046097.1">
    <property type="protein sequence ID" value="ENSACAP00000037993.1"/>
    <property type="gene ID" value="ENSACAG00000039414.1"/>
</dbReference>
<dbReference type="GeneTree" id="ENSGT01040000244563"/>